<protein>
    <recommendedName>
        <fullName evidence="9">Major facilitator superfamily (MFS) profile domain-containing protein</fullName>
    </recommendedName>
</protein>
<dbReference type="Proteomes" id="UP000594262">
    <property type="component" value="Unplaced"/>
</dbReference>
<dbReference type="InterPro" id="IPR011701">
    <property type="entry name" value="MFS"/>
</dbReference>
<feature type="transmembrane region" description="Helical" evidence="8">
    <location>
        <begin position="190"/>
        <end position="209"/>
    </location>
</feature>
<feature type="transmembrane region" description="Helical" evidence="8">
    <location>
        <begin position="478"/>
        <end position="499"/>
    </location>
</feature>
<evidence type="ECO:0000256" key="7">
    <source>
        <dbReference type="SAM" id="MobiDB-lite"/>
    </source>
</evidence>
<dbReference type="GO" id="GO:0022857">
    <property type="term" value="F:transmembrane transporter activity"/>
    <property type="evidence" value="ECO:0007669"/>
    <property type="project" value="InterPro"/>
</dbReference>
<evidence type="ECO:0000256" key="8">
    <source>
        <dbReference type="SAM" id="Phobius"/>
    </source>
</evidence>
<keyword evidence="3 8" id="KW-0812">Transmembrane</keyword>
<evidence type="ECO:0000256" key="3">
    <source>
        <dbReference type="ARBA" id="ARBA00022692"/>
    </source>
</evidence>
<dbReference type="PANTHER" id="PTHR23505:SF79">
    <property type="entry name" value="PROTEIN SPINSTER"/>
    <property type="match status" value="1"/>
</dbReference>
<evidence type="ECO:0000256" key="5">
    <source>
        <dbReference type="ARBA" id="ARBA00023136"/>
    </source>
</evidence>
<feature type="transmembrane region" description="Helical" evidence="8">
    <location>
        <begin position="333"/>
        <end position="356"/>
    </location>
</feature>
<dbReference type="SUPFAM" id="SSF103473">
    <property type="entry name" value="MFS general substrate transporter"/>
    <property type="match status" value="1"/>
</dbReference>
<dbReference type="Gene3D" id="1.20.1250.20">
    <property type="entry name" value="MFS general substrate transporter like domains"/>
    <property type="match status" value="1"/>
</dbReference>
<keyword evidence="11" id="KW-1185">Reference proteome</keyword>
<evidence type="ECO:0000313" key="11">
    <source>
        <dbReference type="Proteomes" id="UP000594262"/>
    </source>
</evidence>
<dbReference type="AlphaFoldDB" id="A0A7M5XDI0"/>
<dbReference type="PANTHER" id="PTHR23505">
    <property type="entry name" value="SPINSTER"/>
    <property type="match status" value="1"/>
</dbReference>
<evidence type="ECO:0000313" key="10">
    <source>
        <dbReference type="EnsemblMetazoa" id="CLYHEMP021445.1"/>
    </source>
</evidence>
<dbReference type="Pfam" id="PF07690">
    <property type="entry name" value="MFS_1"/>
    <property type="match status" value="1"/>
</dbReference>
<accession>A0A7M5XDI0</accession>
<organism evidence="10 11">
    <name type="scientific">Clytia hemisphaerica</name>
    <dbReference type="NCBI Taxonomy" id="252671"/>
    <lineage>
        <taxon>Eukaryota</taxon>
        <taxon>Metazoa</taxon>
        <taxon>Cnidaria</taxon>
        <taxon>Hydrozoa</taxon>
        <taxon>Hydroidolina</taxon>
        <taxon>Leptothecata</taxon>
        <taxon>Obeliida</taxon>
        <taxon>Clytiidae</taxon>
        <taxon>Clytia</taxon>
    </lineage>
</organism>
<dbReference type="InterPro" id="IPR044770">
    <property type="entry name" value="MFS_spinster-like"/>
</dbReference>
<keyword evidence="5 8" id="KW-0472">Membrane</keyword>
<dbReference type="OrthoDB" id="6770063at2759"/>
<reference evidence="10" key="1">
    <citation type="submission" date="2021-01" db="UniProtKB">
        <authorList>
            <consortium name="EnsemblMetazoa"/>
        </authorList>
    </citation>
    <scope>IDENTIFICATION</scope>
</reference>
<evidence type="ECO:0000256" key="6">
    <source>
        <dbReference type="ARBA" id="ARBA00024338"/>
    </source>
</evidence>
<dbReference type="CDD" id="cd17328">
    <property type="entry name" value="MFS_spinster_like"/>
    <property type="match status" value="1"/>
</dbReference>
<dbReference type="InterPro" id="IPR036259">
    <property type="entry name" value="MFS_trans_sf"/>
</dbReference>
<comment type="subcellular location">
    <subcellularLocation>
        <location evidence="1">Membrane</location>
        <topology evidence="1">Multi-pass membrane protein</topology>
    </subcellularLocation>
</comment>
<feature type="transmembrane region" description="Helical" evidence="8">
    <location>
        <begin position="101"/>
        <end position="122"/>
    </location>
</feature>
<feature type="transmembrane region" description="Helical" evidence="8">
    <location>
        <begin position="395"/>
        <end position="412"/>
    </location>
</feature>
<evidence type="ECO:0000256" key="2">
    <source>
        <dbReference type="ARBA" id="ARBA00022448"/>
    </source>
</evidence>
<feature type="transmembrane region" description="Helical" evidence="8">
    <location>
        <begin position="161"/>
        <end position="183"/>
    </location>
</feature>
<feature type="transmembrane region" description="Helical" evidence="8">
    <location>
        <begin position="291"/>
        <end position="313"/>
    </location>
</feature>
<dbReference type="InterPro" id="IPR020846">
    <property type="entry name" value="MFS_dom"/>
</dbReference>
<feature type="transmembrane region" description="Helical" evidence="8">
    <location>
        <begin position="224"/>
        <end position="244"/>
    </location>
</feature>
<feature type="domain" description="Major facilitator superfamily (MFS) profile" evidence="9">
    <location>
        <begin position="63"/>
        <end position="504"/>
    </location>
</feature>
<feature type="transmembrane region" description="Helical" evidence="8">
    <location>
        <begin position="433"/>
        <end position="458"/>
    </location>
</feature>
<feature type="transmembrane region" description="Helical" evidence="8">
    <location>
        <begin position="59"/>
        <end position="76"/>
    </location>
</feature>
<evidence type="ECO:0000256" key="1">
    <source>
        <dbReference type="ARBA" id="ARBA00004141"/>
    </source>
</evidence>
<evidence type="ECO:0000259" key="9">
    <source>
        <dbReference type="PROSITE" id="PS50850"/>
    </source>
</evidence>
<keyword evidence="2" id="KW-0813">Transport</keyword>
<dbReference type="EnsemblMetazoa" id="CLYHEMT021445.1">
    <property type="protein sequence ID" value="CLYHEMP021445.1"/>
    <property type="gene ID" value="CLYHEMG021445"/>
</dbReference>
<comment type="similarity">
    <text evidence="6">Belongs to the major facilitator superfamily. Spinster (TC 2.A.1.49) family.</text>
</comment>
<evidence type="ECO:0000256" key="4">
    <source>
        <dbReference type="ARBA" id="ARBA00022989"/>
    </source>
</evidence>
<keyword evidence="4 8" id="KW-1133">Transmembrane helix</keyword>
<dbReference type="GO" id="GO:0016020">
    <property type="term" value="C:membrane"/>
    <property type="evidence" value="ECO:0007669"/>
    <property type="project" value="UniProtKB-SubCell"/>
</dbReference>
<feature type="region of interest" description="Disordered" evidence="7">
    <location>
        <begin position="521"/>
        <end position="596"/>
    </location>
</feature>
<name>A0A7M5XDI0_9CNID</name>
<dbReference type="PROSITE" id="PS50850">
    <property type="entry name" value="MFS"/>
    <property type="match status" value="1"/>
</dbReference>
<feature type="transmembrane region" description="Helical" evidence="8">
    <location>
        <begin position="129"/>
        <end position="149"/>
    </location>
</feature>
<feature type="compositionally biased region" description="Acidic residues" evidence="7">
    <location>
        <begin position="565"/>
        <end position="575"/>
    </location>
</feature>
<sequence>SFLYSRQISYEIKNQRIINNVFVTTLHNMSSESQDPLVDPEAEIIDPSKDKMRQKVSKRAIATLLILVYINLLNYMDRFTVSSVLPDIQKWFGGIGQKKAGLLQTVFVVAYMVFAPVFGYLGDRFPRKYVMAVGITIWSATTFACSLMGKTHFWGFFALRGLVGIGEASYSTVAPTIIADLFVGDNRSKALSFFYFAIPCGSGLGYVVGSKVASLFHGPDKWQWALRVTPVLGVVAVILTLIAVHEPKRGALETGANQDDRVDGELSESVALVQEHSYIEDLKKIFKVKSFIWSTIGYTCVSFTIGALAWWAPEFGLYSIRLKDNPKEVIENVSYKFGIVTFVSGVIGVTAGAEMARRWRRRNFQADALVCALGMLGGIPFLFLTLYLFDKQQTFAWVLMAIGEIFLFLNWAPNGDILLYVMPPSVRSSAEAVQIVLLHTLGDAFSPFILGAIADAYVGKNKDHLTDHEKLANQQRGLLYALYVTPFVCIIGAWAYIIAGRHLEADKKAADAEALNEADIPPSSALDQMPPAPSADNSSGGGSSNPPVNRIVVHDIYDHIQNQESDSDDSYEEDNEDRRQLIQQPQKVNKRTERIV</sequence>
<feature type="transmembrane region" description="Helical" evidence="8">
    <location>
        <begin position="368"/>
        <end position="389"/>
    </location>
</feature>
<proteinExistence type="inferred from homology"/>